<dbReference type="GO" id="GO:0008623">
    <property type="term" value="C:CHRAC"/>
    <property type="evidence" value="ECO:0007669"/>
    <property type="project" value="TreeGrafter"/>
</dbReference>
<organism evidence="5">
    <name type="scientific">Amorphochlora amoebiformis</name>
    <dbReference type="NCBI Taxonomy" id="1561963"/>
    <lineage>
        <taxon>Eukaryota</taxon>
        <taxon>Sar</taxon>
        <taxon>Rhizaria</taxon>
        <taxon>Cercozoa</taxon>
        <taxon>Chlorarachniophyceae</taxon>
        <taxon>Amorphochlora</taxon>
    </lineage>
</organism>
<accession>A0A7S0DPR1</accession>
<evidence type="ECO:0000313" key="5">
    <source>
        <dbReference type="EMBL" id="CAD8461367.1"/>
    </source>
</evidence>
<feature type="region of interest" description="Disordered" evidence="3">
    <location>
        <begin position="112"/>
        <end position="133"/>
    </location>
</feature>
<keyword evidence="2" id="KW-0539">Nucleus</keyword>
<dbReference type="InterPro" id="IPR051377">
    <property type="entry name" value="DNA_Pol-Epsilon_Subunit"/>
</dbReference>
<evidence type="ECO:0000256" key="1">
    <source>
        <dbReference type="ARBA" id="ARBA00004123"/>
    </source>
</evidence>
<evidence type="ECO:0000256" key="3">
    <source>
        <dbReference type="SAM" id="MobiDB-lite"/>
    </source>
</evidence>
<proteinExistence type="predicted"/>
<dbReference type="Pfam" id="PF00808">
    <property type="entry name" value="CBFD_NFYB_HMF"/>
    <property type="match status" value="1"/>
</dbReference>
<dbReference type="CDD" id="cd22928">
    <property type="entry name" value="HFD_POLE3_DPB4"/>
    <property type="match status" value="1"/>
</dbReference>
<dbReference type="InterPro" id="IPR009072">
    <property type="entry name" value="Histone-fold"/>
</dbReference>
<comment type="subcellular location">
    <subcellularLocation>
        <location evidence="1">Nucleus</location>
    </subcellularLocation>
</comment>
<evidence type="ECO:0000256" key="2">
    <source>
        <dbReference type="ARBA" id="ARBA00023242"/>
    </source>
</evidence>
<gene>
    <name evidence="5" type="ORF">LAMO00422_LOCUS20327</name>
</gene>
<dbReference type="GO" id="GO:0008622">
    <property type="term" value="C:epsilon DNA polymerase complex"/>
    <property type="evidence" value="ECO:0007669"/>
    <property type="project" value="TreeGrafter"/>
</dbReference>
<sequence>MAEEQQQPEVKSSEDFLKEHLEMPLATITKIIKNALPSNTQVAKDVKGLFSKAAGIFILYLSTHANEICQKRQKNTISAQDVLAAVKEIEMEDFLPSLEKYLEDYRLISANKKRAKAKQATPSGSAKKQKTAT</sequence>
<dbReference type="AlphaFoldDB" id="A0A7S0DPR1"/>
<dbReference type="InterPro" id="IPR003958">
    <property type="entry name" value="CBFA_NFYB_domain"/>
</dbReference>
<dbReference type="GO" id="GO:0006272">
    <property type="term" value="P:leading strand elongation"/>
    <property type="evidence" value="ECO:0007669"/>
    <property type="project" value="TreeGrafter"/>
</dbReference>
<dbReference type="SUPFAM" id="SSF47113">
    <property type="entry name" value="Histone-fold"/>
    <property type="match status" value="1"/>
</dbReference>
<dbReference type="EMBL" id="HBEM01029819">
    <property type="protein sequence ID" value="CAD8461367.1"/>
    <property type="molecule type" value="Transcribed_RNA"/>
</dbReference>
<name>A0A7S0DPR1_9EUKA</name>
<reference evidence="5" key="1">
    <citation type="submission" date="2021-01" db="EMBL/GenBank/DDBJ databases">
        <authorList>
            <person name="Corre E."/>
            <person name="Pelletier E."/>
            <person name="Niang G."/>
            <person name="Scheremetjew M."/>
            <person name="Finn R."/>
            <person name="Kale V."/>
            <person name="Holt S."/>
            <person name="Cochrane G."/>
            <person name="Meng A."/>
            <person name="Brown T."/>
            <person name="Cohen L."/>
        </authorList>
    </citation>
    <scope>NUCLEOTIDE SEQUENCE</scope>
    <source>
        <strain evidence="5">CCMP2058</strain>
    </source>
</reference>
<feature type="domain" description="Transcription factor CBF/NF-Y/archaeal histone" evidence="4">
    <location>
        <begin position="22"/>
        <end position="86"/>
    </location>
</feature>
<dbReference type="GO" id="GO:0006974">
    <property type="term" value="P:DNA damage response"/>
    <property type="evidence" value="ECO:0007669"/>
    <property type="project" value="TreeGrafter"/>
</dbReference>
<dbReference type="Gene3D" id="1.10.20.10">
    <property type="entry name" value="Histone, subunit A"/>
    <property type="match status" value="1"/>
</dbReference>
<evidence type="ECO:0000259" key="4">
    <source>
        <dbReference type="Pfam" id="PF00808"/>
    </source>
</evidence>
<dbReference type="GO" id="GO:0031507">
    <property type="term" value="P:heterochromatin formation"/>
    <property type="evidence" value="ECO:0007669"/>
    <property type="project" value="TreeGrafter"/>
</dbReference>
<dbReference type="PANTHER" id="PTHR46172">
    <property type="entry name" value="DNA POLYMERASE EPSILON SUBUNIT 3"/>
    <property type="match status" value="1"/>
</dbReference>
<dbReference type="GO" id="GO:0046982">
    <property type="term" value="F:protein heterodimerization activity"/>
    <property type="evidence" value="ECO:0007669"/>
    <property type="project" value="InterPro"/>
</dbReference>
<dbReference type="PANTHER" id="PTHR46172:SF1">
    <property type="entry name" value="DNA POLYMERASE EPSILON SUBUNIT 3"/>
    <property type="match status" value="1"/>
</dbReference>
<dbReference type="GO" id="GO:0031490">
    <property type="term" value="F:chromatin DNA binding"/>
    <property type="evidence" value="ECO:0007669"/>
    <property type="project" value="TreeGrafter"/>
</dbReference>
<protein>
    <recommendedName>
        <fullName evidence="4">Transcription factor CBF/NF-Y/archaeal histone domain-containing protein</fullName>
    </recommendedName>
</protein>